<evidence type="ECO:0000256" key="1">
    <source>
        <dbReference type="SAM" id="SignalP"/>
    </source>
</evidence>
<comment type="caution">
    <text evidence="2">The sequence shown here is derived from an EMBL/GenBank/DDBJ whole genome shotgun (WGS) entry which is preliminary data.</text>
</comment>
<dbReference type="Proteomes" id="UP000322915">
    <property type="component" value="Unassembled WGS sequence"/>
</dbReference>
<evidence type="ECO:0000313" key="3">
    <source>
        <dbReference type="Proteomes" id="UP000322915"/>
    </source>
</evidence>
<feature type="signal peptide" evidence="1">
    <location>
        <begin position="1"/>
        <end position="24"/>
    </location>
</feature>
<proteinExistence type="predicted"/>
<sequence>MKLTAFCFVIVTFIVGMKPNSASASSSFFGIVQVAGYSFTGSDLFSVTSQSESSFDTLALASSSSSEMSISFNGFSVDSKPLYIYVPNGSSIEKLVVRSQSFSFNNVVKIIGKPIDALFVASSNDFSCNSCGFENVGRVTFVNGTFSNDIMDVRSGSTVAINNLTAPGVQSLEVLSDSINISGTTNLNLNAVTHPEGGYIISNEGNLVAGAGGINLYSGDFRVKYSNLDILSVNNGSGTFSPRGTLKAASIGLVSARIIEIPSSTELNTMSDLLATSTRQGSFYAPSEGIFIQVAKHPTASVSVKGKLYSDNIITTKSISNQTFHNSSRVMGQAFKSLTKGVVSNYGLIEADVMGINGSKFINSGAIRGAKLDVESTGDVYNSFGGEILVGLLTVKIDDGIFINGSRTNKLYRPSNLALKTPLLDMTSTKHGLYNTYSESGAVQSTLSANIHANEVRISAKAIENINPYNLKKANTESWDSGIRVDTQYANQVSMTAETYMGLKANNYVRNASAILGLNQQGNFDVNTPKFYNERYRLEGESFIVSQITLDSIKAGKYDEVNVGTQTRIIAYSPPGRVFSFGKLKVSDGDSVNEDEEFINAFSYVEVFGDSHFHQLELKTVGLELSNNLSKTEILRVRSCIVFGMCSSNKVNITAEAETLFSLQGNIYGLNQQMSSESNFEQNNLNFTDQDKKNAVDEYMSQYTYFISEDKYGELVSVKQDGDLLTGTYKVCDGRRPLNYMNIIIPNCAHKSFSQSISDLLEEFLKDNEVGNTGYSYAEIAEAANKFVQGLPKKNLPGGRVDSYLVTVANKVYSSFALSPDNQVVTVSYHQIGVILPSHPGVHPQTYSFQTTETAQLSTVMACLSESACSN</sequence>
<name>A0ABQ6RNC5_9GAMM</name>
<keyword evidence="3" id="KW-1185">Reference proteome</keyword>
<dbReference type="RefSeq" id="WP_149604863.1">
    <property type="nucleotide sequence ID" value="NZ_SEUJ01000038.1"/>
</dbReference>
<evidence type="ECO:0008006" key="4">
    <source>
        <dbReference type="Google" id="ProtNLM"/>
    </source>
</evidence>
<accession>A0ABQ6RNC5</accession>
<protein>
    <recommendedName>
        <fullName evidence="4">Filamentous hemagglutinin N-terminal domain-containing protein</fullName>
    </recommendedName>
</protein>
<evidence type="ECO:0000313" key="2">
    <source>
        <dbReference type="EMBL" id="KAA1166168.1"/>
    </source>
</evidence>
<keyword evidence="1" id="KW-0732">Signal</keyword>
<dbReference type="Gene3D" id="2.160.20.10">
    <property type="entry name" value="Single-stranded right-handed beta-helix, Pectin lyase-like"/>
    <property type="match status" value="1"/>
</dbReference>
<dbReference type="InterPro" id="IPR012334">
    <property type="entry name" value="Pectin_lyas_fold"/>
</dbReference>
<dbReference type="EMBL" id="SEUJ01000038">
    <property type="protein sequence ID" value="KAA1166168.1"/>
    <property type="molecule type" value="Genomic_DNA"/>
</dbReference>
<organism evidence="2 3">
    <name type="scientific">Pseudoalteromonas fuliginea</name>
    <dbReference type="NCBI Taxonomy" id="1872678"/>
    <lineage>
        <taxon>Bacteria</taxon>
        <taxon>Pseudomonadati</taxon>
        <taxon>Pseudomonadota</taxon>
        <taxon>Gammaproteobacteria</taxon>
        <taxon>Alteromonadales</taxon>
        <taxon>Pseudoalteromonadaceae</taxon>
        <taxon>Pseudoalteromonas</taxon>
    </lineage>
</organism>
<gene>
    <name evidence="2" type="ORF">EU509_00530</name>
</gene>
<reference evidence="2 3" key="1">
    <citation type="submission" date="2019-01" db="EMBL/GenBank/DDBJ databases">
        <title>Genome sequences of marine Pseudoalteromonas species.</title>
        <authorList>
            <person name="Boraston A.B."/>
            <person name="Hehemann J.-H."/>
            <person name="Vickers C.J."/>
            <person name="Salama-Alber O."/>
            <person name="Abe K."/>
            <person name="Hettle A.J."/>
        </authorList>
    </citation>
    <scope>NUCLEOTIDE SEQUENCE [LARGE SCALE GENOMIC DNA]</scope>
    <source>
        <strain evidence="2 3">PS47</strain>
    </source>
</reference>
<feature type="chain" id="PRO_5046299809" description="Filamentous hemagglutinin N-terminal domain-containing protein" evidence="1">
    <location>
        <begin position="25"/>
        <end position="871"/>
    </location>
</feature>